<dbReference type="CDD" id="cd02440">
    <property type="entry name" value="AdoMet_MTases"/>
    <property type="match status" value="1"/>
</dbReference>
<accession>A0A2I2GS36</accession>
<evidence type="ECO:0000313" key="1">
    <source>
        <dbReference type="EMBL" id="PLB55673.1"/>
    </source>
</evidence>
<proteinExistence type="predicted"/>
<reference evidence="1 2" key="1">
    <citation type="submission" date="2016-12" db="EMBL/GenBank/DDBJ databases">
        <title>The genomes of Aspergillus section Nigri reveals drivers in fungal speciation.</title>
        <authorList>
            <consortium name="DOE Joint Genome Institute"/>
            <person name="Vesth T.C."/>
            <person name="Nybo J."/>
            <person name="Theobald S."/>
            <person name="Brandl J."/>
            <person name="Frisvad J.C."/>
            <person name="Nielsen K.F."/>
            <person name="Lyhne E.K."/>
            <person name="Kogle M.E."/>
            <person name="Kuo A."/>
            <person name="Riley R."/>
            <person name="Clum A."/>
            <person name="Nolan M."/>
            <person name="Lipzen A."/>
            <person name="Salamov A."/>
            <person name="Henrissat B."/>
            <person name="Wiebenga A."/>
            <person name="De Vries R.P."/>
            <person name="Grigoriev I.V."/>
            <person name="Mortensen U.H."/>
            <person name="Andersen M.R."/>
            <person name="Baker S.E."/>
        </authorList>
    </citation>
    <scope>NUCLEOTIDE SEQUENCE [LARGE SCALE GENOMIC DNA]</scope>
    <source>
        <strain evidence="1 2">IBT 23096</strain>
    </source>
</reference>
<dbReference type="GO" id="GO:0008168">
    <property type="term" value="F:methyltransferase activity"/>
    <property type="evidence" value="ECO:0007669"/>
    <property type="project" value="UniProtKB-KW"/>
</dbReference>
<name>A0A2I2GS36_9EURO</name>
<dbReference type="EMBL" id="MSFO01000001">
    <property type="protein sequence ID" value="PLB55673.1"/>
    <property type="molecule type" value="Genomic_DNA"/>
</dbReference>
<dbReference type="InterPro" id="IPR052356">
    <property type="entry name" value="Thiol_S-MT"/>
</dbReference>
<dbReference type="GO" id="GO:0032259">
    <property type="term" value="P:methylation"/>
    <property type="evidence" value="ECO:0007669"/>
    <property type="project" value="UniProtKB-KW"/>
</dbReference>
<dbReference type="VEuPathDB" id="FungiDB:P170DRAFT_433190"/>
<protein>
    <submittedName>
        <fullName evidence="1">S-adenosyl-L-methionine-dependent methyltransferase</fullName>
    </submittedName>
</protein>
<keyword evidence="2" id="KW-1185">Reference proteome</keyword>
<dbReference type="Gene3D" id="3.40.50.150">
    <property type="entry name" value="Vaccinia Virus protein VP39"/>
    <property type="match status" value="1"/>
</dbReference>
<comment type="caution">
    <text evidence="1">The sequence shown here is derived from an EMBL/GenBank/DDBJ whole genome shotgun (WGS) entry which is preliminary data.</text>
</comment>
<dbReference type="SUPFAM" id="SSF53335">
    <property type="entry name" value="S-adenosyl-L-methionine-dependent methyltransferases"/>
    <property type="match status" value="1"/>
</dbReference>
<dbReference type="Proteomes" id="UP000234275">
    <property type="component" value="Unassembled WGS sequence"/>
</dbReference>
<dbReference type="Pfam" id="PF13489">
    <property type="entry name" value="Methyltransf_23"/>
    <property type="match status" value="1"/>
</dbReference>
<dbReference type="InterPro" id="IPR029063">
    <property type="entry name" value="SAM-dependent_MTases_sf"/>
</dbReference>
<dbReference type="PANTHER" id="PTHR45036">
    <property type="entry name" value="METHYLTRANSFERASE LIKE 7B"/>
    <property type="match status" value="1"/>
</dbReference>
<dbReference type="PANTHER" id="PTHR45036:SF1">
    <property type="entry name" value="METHYLTRANSFERASE LIKE 7A"/>
    <property type="match status" value="1"/>
</dbReference>
<sequence length="255" mass="29154">MPFDLKDRLAQYIGACEPLLYAFSFRWKAFRSSSDGASSAQDRGFAEWFQEVAPLFKEREESSKLPYLASTAHGTVLELGPGTGSQIPRYNLSQITKIYGVEPNVVFAKALESQIAQFNASDVYVPVYGRVEEESVLEKYGITDESLDCVTSFQVLCSVDRPEETVERLWRLLRPGGEFVFWEHEASRDLVTWVVQKFWSILWPLAHSGCRLDRPVGDIVLKSAKWEVVEFEREGEKWAVMPRVYGRLRKPKTAE</sequence>
<gene>
    <name evidence="1" type="ORF">P170DRAFT_433190</name>
</gene>
<dbReference type="AlphaFoldDB" id="A0A2I2GS36"/>
<evidence type="ECO:0000313" key="2">
    <source>
        <dbReference type="Proteomes" id="UP000234275"/>
    </source>
</evidence>
<dbReference type="GeneID" id="36556120"/>
<keyword evidence="1" id="KW-0808">Transferase</keyword>
<organism evidence="1 2">
    <name type="scientific">Aspergillus steynii IBT 23096</name>
    <dbReference type="NCBI Taxonomy" id="1392250"/>
    <lineage>
        <taxon>Eukaryota</taxon>
        <taxon>Fungi</taxon>
        <taxon>Dikarya</taxon>
        <taxon>Ascomycota</taxon>
        <taxon>Pezizomycotina</taxon>
        <taxon>Eurotiomycetes</taxon>
        <taxon>Eurotiomycetidae</taxon>
        <taxon>Eurotiales</taxon>
        <taxon>Aspergillaceae</taxon>
        <taxon>Aspergillus</taxon>
        <taxon>Aspergillus subgen. Circumdati</taxon>
    </lineage>
</organism>
<dbReference type="OrthoDB" id="540004at2759"/>
<dbReference type="RefSeq" id="XP_024710975.1">
    <property type="nucleotide sequence ID" value="XM_024848421.1"/>
</dbReference>
<dbReference type="STRING" id="1392250.A0A2I2GS36"/>
<keyword evidence="1" id="KW-0489">Methyltransferase</keyword>